<dbReference type="PANTHER" id="PTHR12363">
    <property type="entry name" value="TRANSPORTIN 3 AND IMPORTIN 13"/>
    <property type="match status" value="1"/>
</dbReference>
<keyword evidence="3" id="KW-0813">Transport</keyword>
<dbReference type="InterPro" id="IPR016024">
    <property type="entry name" value="ARM-type_fold"/>
</dbReference>
<dbReference type="EnsemblProtists" id="PYU1_T014880">
    <property type="protein sequence ID" value="PYU1_T014880"/>
    <property type="gene ID" value="PYU1_G014849"/>
</dbReference>
<evidence type="ECO:0000256" key="1">
    <source>
        <dbReference type="ARBA" id="ARBA00004123"/>
    </source>
</evidence>
<dbReference type="GO" id="GO:0006606">
    <property type="term" value="P:protein import into nucleus"/>
    <property type="evidence" value="ECO:0007669"/>
    <property type="project" value="TreeGrafter"/>
</dbReference>
<dbReference type="STRING" id="431595.K3XCD1"/>
<dbReference type="InterPro" id="IPR051345">
    <property type="entry name" value="Importin_beta-like_NTR"/>
</dbReference>
<dbReference type="Proteomes" id="UP000019132">
    <property type="component" value="Unassembled WGS sequence"/>
</dbReference>
<reference evidence="6" key="2">
    <citation type="submission" date="2010-04" db="EMBL/GenBank/DDBJ databases">
        <authorList>
            <person name="Buell R."/>
            <person name="Hamilton J."/>
            <person name="Hostetler J."/>
        </authorList>
    </citation>
    <scope>NUCLEOTIDE SEQUENCE [LARGE SCALE GENOMIC DNA]</scope>
    <source>
        <strain evidence="6">DAOM:BR144</strain>
    </source>
</reference>
<sequence length="972" mass="106551">MATEAPLAMVLGAIQALYGMDGVVRQREANEFLIAFAASEASWGVGLQLLLDASLNLAPEALFFAANMLHTKTRREWVKVPVERRPAFTASIAGLLQDLQSGRRPFHAALFNKLCAIYAVTLISSPDECKALLETLTKSTATADRAQLLFFLTLARCVCEEMTDAEISFTAKDAMESHLHTIGHDVTQAVAAIIAMRDNAQVVDLHSEAFNCLSVWIKKAGLSLTTLFLNDQVLLFTLIEVLCTKSKYLPICAEILCNVVTVVDYPRPADQENALRATANGLLKTRAACESALAEEEDEISHAITDVVSTFCETYVDWIVEGSAEETVALGHMMLFLGAHPRRQIASLTLEFWLLIQEEPVAERHVFFQRNAYIQLFEVLLRQCKYPHDADSMDELELDDLLAFRNGSQGVSDAFLAIFALLSEQVLDHLVSILAAASTDPENSWQDVEACLFALSIIADDVKKRLSSGANAVQLDAIVTQIFQLVLSASSPHVLVVTMAAKLLGQFGAWFNKKATASRSLDVITAILQYLDNALSGAQSCSNAARSFMQITTCSDILAQMATPDCLVASLQNFNGLNIEDRLLVVEGLVRAAVVSPHCSIILQAVLGDSLARLDQALVGQVSANGNDMTPIVVGNELQVLSKVVRFMDAPSEVAGGKAVTSSAVQHIWPHLEPIAPRLSHHEAVMDALFQFYGWCLQSLRDDMASQLGSIASLIVHVFEKHQFVSPLGCASVAVDIFGKTADANEQVLTSFRELMGMLSRTSFQFFTTHSLGDAPDVLRSFYELAYRFLLFCPAAVITSSEFPVLIELSLACLGNQDRGSTNAVLMFLTFLVNESRGKLAHFQASIDDCVLGQQGQLEKWIDGILSALATKSPNILFDSMGKLFFAVLSTFAEVDVVQTVLQQAMTVKSDALGLSTLSQEDRQRVFELWMRLALAPTRQAERRFRGLCSDFAKISRKELTIDALETYEWDT</sequence>
<dbReference type="VEuPathDB" id="FungiDB:PYU1_G014849"/>
<proteinExistence type="inferred from homology"/>
<reference evidence="5" key="3">
    <citation type="submission" date="2015-02" db="UniProtKB">
        <authorList>
            <consortium name="EnsemblProtists"/>
        </authorList>
    </citation>
    <scope>IDENTIFICATION</scope>
    <source>
        <strain evidence="5">DAOM BR144</strain>
    </source>
</reference>
<comment type="similarity">
    <text evidence="2">Belongs to the importin beta family.</text>
</comment>
<dbReference type="GO" id="GO:0005737">
    <property type="term" value="C:cytoplasm"/>
    <property type="evidence" value="ECO:0007669"/>
    <property type="project" value="TreeGrafter"/>
</dbReference>
<dbReference type="eggNOG" id="KOG2081">
    <property type="taxonomic scope" value="Eukaryota"/>
</dbReference>
<keyword evidence="6" id="KW-1185">Reference proteome</keyword>
<dbReference type="Pfam" id="PF24139">
    <property type="entry name" value="TPR_TNPO3_IPO13_4th"/>
    <property type="match status" value="1"/>
</dbReference>
<evidence type="ECO:0000313" key="5">
    <source>
        <dbReference type="EnsemblProtists" id="PYU1_T014880"/>
    </source>
</evidence>
<comment type="subcellular location">
    <subcellularLocation>
        <location evidence="1">Nucleus</location>
    </subcellularLocation>
</comment>
<organism evidence="5 6">
    <name type="scientific">Globisporangium ultimum (strain ATCC 200006 / CBS 805.95 / DAOM BR144)</name>
    <name type="common">Pythium ultimum</name>
    <dbReference type="NCBI Taxonomy" id="431595"/>
    <lineage>
        <taxon>Eukaryota</taxon>
        <taxon>Sar</taxon>
        <taxon>Stramenopiles</taxon>
        <taxon>Oomycota</taxon>
        <taxon>Peronosporomycetes</taxon>
        <taxon>Pythiales</taxon>
        <taxon>Pythiaceae</taxon>
        <taxon>Globisporangium</taxon>
    </lineage>
</organism>
<evidence type="ECO:0000256" key="3">
    <source>
        <dbReference type="ARBA" id="ARBA00022448"/>
    </source>
</evidence>
<dbReference type="EMBL" id="ADOS01001567">
    <property type="status" value="NOT_ANNOTATED_CDS"/>
    <property type="molecule type" value="Genomic_DNA"/>
</dbReference>
<evidence type="ECO:0000256" key="4">
    <source>
        <dbReference type="ARBA" id="ARBA00023242"/>
    </source>
</evidence>
<dbReference type="SUPFAM" id="SSF48371">
    <property type="entry name" value="ARM repeat"/>
    <property type="match status" value="1"/>
</dbReference>
<evidence type="ECO:0008006" key="7">
    <source>
        <dbReference type="Google" id="ProtNLM"/>
    </source>
</evidence>
<dbReference type="HOGENOM" id="CLU_328047_0_0_1"/>
<dbReference type="InParanoid" id="K3XCD1"/>
<accession>K3XCD1</accession>
<dbReference type="Gene3D" id="1.25.10.10">
    <property type="entry name" value="Leucine-rich Repeat Variant"/>
    <property type="match status" value="1"/>
</dbReference>
<evidence type="ECO:0000313" key="6">
    <source>
        <dbReference type="Proteomes" id="UP000019132"/>
    </source>
</evidence>
<dbReference type="InterPro" id="IPR058537">
    <property type="entry name" value="TPR_TNPO3_IPO13_4th"/>
</dbReference>
<protein>
    <recommendedName>
        <fullName evidence="7">Importin N-terminal domain-containing protein</fullName>
    </recommendedName>
</protein>
<dbReference type="PANTHER" id="PTHR12363:SF33">
    <property type="entry name" value="IMPORTIN-13"/>
    <property type="match status" value="1"/>
</dbReference>
<name>K3XCD1_GLOUD</name>
<dbReference type="InterPro" id="IPR011989">
    <property type="entry name" value="ARM-like"/>
</dbReference>
<evidence type="ECO:0000256" key="2">
    <source>
        <dbReference type="ARBA" id="ARBA00007991"/>
    </source>
</evidence>
<keyword evidence="4" id="KW-0539">Nucleus</keyword>
<dbReference type="GO" id="GO:0005634">
    <property type="term" value="C:nucleus"/>
    <property type="evidence" value="ECO:0007669"/>
    <property type="project" value="UniProtKB-SubCell"/>
</dbReference>
<reference evidence="6" key="1">
    <citation type="journal article" date="2010" name="Genome Biol.">
        <title>Genome sequence of the necrotrophic plant pathogen Pythium ultimum reveals original pathogenicity mechanisms and effector repertoire.</title>
        <authorList>
            <person name="Levesque C.A."/>
            <person name="Brouwer H."/>
            <person name="Cano L."/>
            <person name="Hamilton J.P."/>
            <person name="Holt C."/>
            <person name="Huitema E."/>
            <person name="Raffaele S."/>
            <person name="Robideau G.P."/>
            <person name="Thines M."/>
            <person name="Win J."/>
            <person name="Zerillo M.M."/>
            <person name="Beakes G.W."/>
            <person name="Boore J.L."/>
            <person name="Busam D."/>
            <person name="Dumas B."/>
            <person name="Ferriera S."/>
            <person name="Fuerstenberg S.I."/>
            <person name="Gachon C.M."/>
            <person name="Gaulin E."/>
            <person name="Govers F."/>
            <person name="Grenville-Briggs L."/>
            <person name="Horner N."/>
            <person name="Hostetler J."/>
            <person name="Jiang R.H."/>
            <person name="Johnson J."/>
            <person name="Krajaejun T."/>
            <person name="Lin H."/>
            <person name="Meijer H.J."/>
            <person name="Moore B."/>
            <person name="Morris P."/>
            <person name="Phuntmart V."/>
            <person name="Puiu D."/>
            <person name="Shetty J."/>
            <person name="Stajich J.E."/>
            <person name="Tripathy S."/>
            <person name="Wawra S."/>
            <person name="van West P."/>
            <person name="Whitty B.R."/>
            <person name="Coutinho P.M."/>
            <person name="Henrissat B."/>
            <person name="Martin F."/>
            <person name="Thomas P.D."/>
            <person name="Tyler B.M."/>
            <person name="De Vries R.P."/>
            <person name="Kamoun S."/>
            <person name="Yandell M."/>
            <person name="Tisserat N."/>
            <person name="Buell C.R."/>
        </authorList>
    </citation>
    <scope>NUCLEOTIDE SEQUENCE</scope>
    <source>
        <strain evidence="6">DAOM:BR144</strain>
    </source>
</reference>
<dbReference type="OMA" id="FQFFTTH"/>
<dbReference type="AlphaFoldDB" id="K3XCD1"/>